<evidence type="ECO:0000256" key="1">
    <source>
        <dbReference type="ARBA" id="ARBA00022723"/>
    </source>
</evidence>
<evidence type="ECO:0000313" key="8">
    <source>
        <dbReference type="Proteomes" id="UP000030693"/>
    </source>
</evidence>
<evidence type="ECO:0000313" key="7">
    <source>
        <dbReference type="EMBL" id="KCV68473.1"/>
    </source>
</evidence>
<dbReference type="InterPro" id="IPR013083">
    <property type="entry name" value="Znf_RING/FYVE/PHD"/>
</dbReference>
<dbReference type="SUPFAM" id="SSF57903">
    <property type="entry name" value="FYVE/PHD zinc finger"/>
    <property type="match status" value="1"/>
</dbReference>
<evidence type="ECO:0000256" key="2">
    <source>
        <dbReference type="ARBA" id="ARBA00022771"/>
    </source>
</evidence>
<feature type="region of interest" description="Disordered" evidence="5">
    <location>
        <begin position="325"/>
        <end position="350"/>
    </location>
</feature>
<dbReference type="GO" id="GO:0008270">
    <property type="term" value="F:zinc ion binding"/>
    <property type="evidence" value="ECO:0007669"/>
    <property type="project" value="UniProtKB-KW"/>
</dbReference>
<feature type="region of interest" description="Disordered" evidence="5">
    <location>
        <begin position="40"/>
        <end position="88"/>
    </location>
</feature>
<dbReference type="Pfam" id="PF01363">
    <property type="entry name" value="FYVE"/>
    <property type="match status" value="1"/>
</dbReference>
<dbReference type="Gene3D" id="3.30.40.10">
    <property type="entry name" value="Zinc/RING finger domain, C3HC4 (zinc finger)"/>
    <property type="match status" value="1"/>
</dbReference>
<feature type="compositionally biased region" description="Gly residues" evidence="5">
    <location>
        <begin position="325"/>
        <end position="335"/>
    </location>
</feature>
<dbReference type="RefSeq" id="XP_009496905.1">
    <property type="nucleotide sequence ID" value="XM_009498630.1"/>
</dbReference>
<feature type="region of interest" description="Disordered" evidence="5">
    <location>
        <begin position="178"/>
        <end position="205"/>
    </location>
</feature>
<dbReference type="InterPro" id="IPR017455">
    <property type="entry name" value="Znf_FYVE-rel"/>
</dbReference>
<feature type="compositionally biased region" description="Gly residues" evidence="5">
    <location>
        <begin position="738"/>
        <end position="759"/>
    </location>
</feature>
<dbReference type="Proteomes" id="UP000030693">
    <property type="component" value="Unassembled WGS sequence"/>
</dbReference>
<evidence type="ECO:0000256" key="3">
    <source>
        <dbReference type="ARBA" id="ARBA00022833"/>
    </source>
</evidence>
<dbReference type="SMART" id="SM00064">
    <property type="entry name" value="FYVE"/>
    <property type="match status" value="1"/>
</dbReference>
<keyword evidence="3" id="KW-0862">Zinc</keyword>
<proteinExistence type="predicted"/>
<dbReference type="InterPro" id="IPR000306">
    <property type="entry name" value="Znf_FYVE"/>
</dbReference>
<dbReference type="InterPro" id="IPR011011">
    <property type="entry name" value="Znf_FYVE_PHD"/>
</dbReference>
<evidence type="ECO:0000259" key="6">
    <source>
        <dbReference type="PROSITE" id="PS50178"/>
    </source>
</evidence>
<sequence length="822" mass="85427">MSSPPVGDGQSSLASQRASAAVSGAYRAVVGWLPPSIQRNIPPELPLLDPSGPSSPGPDSDVDMGFGGHGRSGSRAGRAPQPGDPTTAHWIDESLTLGRCLGCARKLTLGVNLGRVGMGVGRHHCRHCGGVFCAACSDYALPLNEEGHMLPSSESFAQPGRRLHRACYDCSRKHHELLRSGGTGRGESGTDSPVTGSPSGLASPRSVGLIVEDAEDAEPPPVRKLTAAFKKSRKTYQDQLKLDAARALTRAERAAQHVVQHGGAFPPIPSLLSGPGPFPCSNCSTPLRLPAEHPHSRSAASSAASQLERASTSFLRFMSMSITGSGGGGGGGGGDNPSAEGAAAPNPGADPLPEAAVGECCWLCGAVSCGDAVEAAQEPGAASGEGNAPSGPRGAVLVRSRCHTVASISCLESATPQSGPGGIPLRPGAVLNEVFNEHGAPVPAPQRACLKMCTPCRDLIMIHVIGLRKAENLRARRIGADPATASAPAADSATRVELFVPSWDGRRSPEVSVYLRLRALRLQLERDSAIYNDMVNRLFGPDPVEKDPESEFASLPPAAQRARLYDRAQELRAKLAESYLRLDATAKKLREAPLETVSPTLAVVHANMIRATGLYVQENMIPMRSIPPSLRRMAGEPGDTAGPGAPGGGPGQAPAAAPVLGASTRRWVLLLPSDAPPAGAREMDTLPGVLTNGVDIFIRVPATLEGEALFEKREVFVQQILKVDGWLRERRAALSLSSGGGGGGGAGGPEGGDSPGGSGALTWERSEEEMSLLKAKLALVAEIARHHAQLRALALREVLADAPPGEAGSGGLSRLRTRSRRG</sequence>
<keyword evidence="1" id="KW-0479">Metal-binding</keyword>
<evidence type="ECO:0000256" key="4">
    <source>
        <dbReference type="PROSITE-ProRule" id="PRU00091"/>
    </source>
</evidence>
<feature type="region of interest" description="Disordered" evidence="5">
    <location>
        <begin position="633"/>
        <end position="656"/>
    </location>
</feature>
<accession>A0A058Z3L1</accession>
<dbReference type="AlphaFoldDB" id="A0A058Z3L1"/>
<feature type="region of interest" description="Disordered" evidence="5">
    <location>
        <begin position="737"/>
        <end position="761"/>
    </location>
</feature>
<reference evidence="7" key="1">
    <citation type="submission" date="2013-04" db="EMBL/GenBank/DDBJ databases">
        <title>The Genome Sequence of Fonticula alba ATCC 38817.</title>
        <authorList>
            <consortium name="The Broad Institute Genomics Platform"/>
            <person name="Russ C."/>
            <person name="Cuomo C."/>
            <person name="Burger G."/>
            <person name="Gray M.W."/>
            <person name="Holland P.W.H."/>
            <person name="King N."/>
            <person name="Lang F.B.F."/>
            <person name="Roger A.J."/>
            <person name="Ruiz-Trillo I."/>
            <person name="Brown M."/>
            <person name="Walker B."/>
            <person name="Young S."/>
            <person name="Zeng Q."/>
            <person name="Gargeya S."/>
            <person name="Fitzgerald M."/>
            <person name="Haas B."/>
            <person name="Abouelleil A."/>
            <person name="Allen A.W."/>
            <person name="Alvarado L."/>
            <person name="Arachchi H.M."/>
            <person name="Berlin A.M."/>
            <person name="Chapman S.B."/>
            <person name="Gainer-Dewar J."/>
            <person name="Goldberg J."/>
            <person name="Griggs A."/>
            <person name="Gujja S."/>
            <person name="Hansen M."/>
            <person name="Howarth C."/>
            <person name="Imamovic A."/>
            <person name="Ireland A."/>
            <person name="Larimer J."/>
            <person name="McCowan C."/>
            <person name="Murphy C."/>
            <person name="Pearson M."/>
            <person name="Poon T.W."/>
            <person name="Priest M."/>
            <person name="Roberts A."/>
            <person name="Saif S."/>
            <person name="Shea T."/>
            <person name="Sisk P."/>
            <person name="Sykes S."/>
            <person name="Wortman J."/>
            <person name="Nusbaum C."/>
            <person name="Birren B."/>
        </authorList>
    </citation>
    <scope>NUCLEOTIDE SEQUENCE [LARGE SCALE GENOMIC DNA]</scope>
    <source>
        <strain evidence="7">ATCC 38817</strain>
    </source>
</reference>
<gene>
    <name evidence="7" type="ORF">H696_04767</name>
</gene>
<feature type="compositionally biased region" description="Low complexity" evidence="5">
    <location>
        <begin position="46"/>
        <end position="59"/>
    </location>
</feature>
<keyword evidence="8" id="KW-1185">Reference proteome</keyword>
<protein>
    <recommendedName>
        <fullName evidence="6">FYVE-type domain-containing protein</fullName>
    </recommendedName>
</protein>
<feature type="domain" description="FYVE-type" evidence="6">
    <location>
        <begin position="100"/>
        <end position="175"/>
    </location>
</feature>
<feature type="region of interest" description="Disordered" evidence="5">
    <location>
        <begin position="802"/>
        <end position="822"/>
    </location>
</feature>
<dbReference type="GeneID" id="20529492"/>
<feature type="compositionally biased region" description="Polar residues" evidence="5">
    <location>
        <begin position="191"/>
        <end position="200"/>
    </location>
</feature>
<evidence type="ECO:0000256" key="5">
    <source>
        <dbReference type="SAM" id="MobiDB-lite"/>
    </source>
</evidence>
<keyword evidence="2 4" id="KW-0863">Zinc-finger</keyword>
<dbReference type="PROSITE" id="PS50178">
    <property type="entry name" value="ZF_FYVE"/>
    <property type="match status" value="1"/>
</dbReference>
<name>A0A058Z3L1_FONAL</name>
<organism evidence="7">
    <name type="scientific">Fonticula alba</name>
    <name type="common">Slime mold</name>
    <dbReference type="NCBI Taxonomy" id="691883"/>
    <lineage>
        <taxon>Eukaryota</taxon>
        <taxon>Rotosphaerida</taxon>
        <taxon>Fonticulaceae</taxon>
        <taxon>Fonticula</taxon>
    </lineage>
</organism>
<dbReference type="STRING" id="691883.A0A058Z3L1"/>
<dbReference type="EMBL" id="KB932208">
    <property type="protein sequence ID" value="KCV68473.1"/>
    <property type="molecule type" value="Genomic_DNA"/>
</dbReference>